<sequence length="38" mass="4189">MTAALPYHPTELLVQRISFPLLSPLIINRASEKNPTGV</sequence>
<reference evidence="1" key="1">
    <citation type="submission" date="2020-09" db="EMBL/GenBank/DDBJ databases">
        <title>Genome-Enabled Discovery of Anthraquinone Biosynthesis in Senna tora.</title>
        <authorList>
            <person name="Kang S.-H."/>
            <person name="Pandey R.P."/>
            <person name="Lee C.-M."/>
            <person name="Sim J.-S."/>
            <person name="Jeong J.-T."/>
            <person name="Choi B.-S."/>
            <person name="Jung M."/>
            <person name="Ginzburg D."/>
            <person name="Zhao K."/>
            <person name="Won S.Y."/>
            <person name="Oh T.-J."/>
            <person name="Yu Y."/>
            <person name="Kim N.-H."/>
            <person name="Lee O.R."/>
            <person name="Lee T.-H."/>
            <person name="Bashyal P."/>
            <person name="Kim T.-S."/>
            <person name="Lee W.-H."/>
            <person name="Kawkins C."/>
            <person name="Kim C.-K."/>
            <person name="Kim J.S."/>
            <person name="Ahn B.O."/>
            <person name="Rhee S.Y."/>
            <person name="Sohng J.K."/>
        </authorList>
    </citation>
    <scope>NUCLEOTIDE SEQUENCE</scope>
    <source>
        <tissue evidence="1">Leaf</tissue>
    </source>
</reference>
<organism evidence="1 2">
    <name type="scientific">Senna tora</name>
    <dbReference type="NCBI Taxonomy" id="362788"/>
    <lineage>
        <taxon>Eukaryota</taxon>
        <taxon>Viridiplantae</taxon>
        <taxon>Streptophyta</taxon>
        <taxon>Embryophyta</taxon>
        <taxon>Tracheophyta</taxon>
        <taxon>Spermatophyta</taxon>
        <taxon>Magnoliopsida</taxon>
        <taxon>eudicotyledons</taxon>
        <taxon>Gunneridae</taxon>
        <taxon>Pentapetalae</taxon>
        <taxon>rosids</taxon>
        <taxon>fabids</taxon>
        <taxon>Fabales</taxon>
        <taxon>Fabaceae</taxon>
        <taxon>Caesalpinioideae</taxon>
        <taxon>Cassia clade</taxon>
        <taxon>Senna</taxon>
    </lineage>
</organism>
<evidence type="ECO:0000313" key="1">
    <source>
        <dbReference type="EMBL" id="KAF7829451.1"/>
    </source>
</evidence>
<evidence type="ECO:0000313" key="2">
    <source>
        <dbReference type="Proteomes" id="UP000634136"/>
    </source>
</evidence>
<dbReference type="Proteomes" id="UP000634136">
    <property type="component" value="Unassembled WGS sequence"/>
</dbReference>
<accession>A0A834U001</accession>
<proteinExistence type="predicted"/>
<name>A0A834U001_9FABA</name>
<dbReference type="AlphaFoldDB" id="A0A834U001"/>
<keyword evidence="2" id="KW-1185">Reference proteome</keyword>
<protein>
    <submittedName>
        <fullName evidence="1">Uncharacterized protein</fullName>
    </submittedName>
</protein>
<gene>
    <name evidence="1" type="ORF">G2W53_011784</name>
</gene>
<dbReference type="EMBL" id="JAAIUW010000005">
    <property type="protein sequence ID" value="KAF7829451.1"/>
    <property type="molecule type" value="Genomic_DNA"/>
</dbReference>
<comment type="caution">
    <text evidence="1">The sequence shown here is derived from an EMBL/GenBank/DDBJ whole genome shotgun (WGS) entry which is preliminary data.</text>
</comment>